<evidence type="ECO:0000313" key="1">
    <source>
        <dbReference type="EMBL" id="MEJ8821443.1"/>
    </source>
</evidence>
<sequence length="78" mass="8315">MNTETSYRAALQAAAGHHLADLGAISDRHRAVAAAWTAHQRGELAREDDVSIWAIVASHGELEAARSAIRWMAQGPAA</sequence>
<accession>A0ABU8VV31</accession>
<protein>
    <submittedName>
        <fullName evidence="1">Uncharacterized protein</fullName>
    </submittedName>
</protein>
<dbReference type="EMBL" id="JBBKZV010000002">
    <property type="protein sequence ID" value="MEJ8821443.1"/>
    <property type="molecule type" value="Genomic_DNA"/>
</dbReference>
<dbReference type="RefSeq" id="WP_340362493.1">
    <property type="nucleotide sequence ID" value="NZ_JBBKZV010000002.1"/>
</dbReference>
<keyword evidence="2" id="KW-1185">Reference proteome</keyword>
<reference evidence="1 2" key="1">
    <citation type="submission" date="2024-03" db="EMBL/GenBank/DDBJ databases">
        <title>Novel species of the genus Variovorax.</title>
        <authorList>
            <person name="Liu Q."/>
            <person name="Xin Y.-H."/>
        </authorList>
    </citation>
    <scope>NUCLEOTIDE SEQUENCE [LARGE SCALE GENOMIC DNA]</scope>
    <source>
        <strain evidence="1 2">KACC 18501</strain>
    </source>
</reference>
<organism evidence="1 2">
    <name type="scientific">Variovorax humicola</name>
    <dbReference type="NCBI Taxonomy" id="1769758"/>
    <lineage>
        <taxon>Bacteria</taxon>
        <taxon>Pseudomonadati</taxon>
        <taxon>Pseudomonadota</taxon>
        <taxon>Betaproteobacteria</taxon>
        <taxon>Burkholderiales</taxon>
        <taxon>Comamonadaceae</taxon>
        <taxon>Variovorax</taxon>
    </lineage>
</organism>
<name>A0ABU8VV31_9BURK</name>
<gene>
    <name evidence="1" type="ORF">WKW80_05245</name>
</gene>
<proteinExistence type="predicted"/>
<dbReference type="Proteomes" id="UP001363010">
    <property type="component" value="Unassembled WGS sequence"/>
</dbReference>
<evidence type="ECO:0000313" key="2">
    <source>
        <dbReference type="Proteomes" id="UP001363010"/>
    </source>
</evidence>
<comment type="caution">
    <text evidence="1">The sequence shown here is derived from an EMBL/GenBank/DDBJ whole genome shotgun (WGS) entry which is preliminary data.</text>
</comment>